<evidence type="ECO:0000256" key="4">
    <source>
        <dbReference type="ARBA" id="ARBA00022801"/>
    </source>
</evidence>
<dbReference type="GO" id="GO:0008270">
    <property type="term" value="F:zinc ion binding"/>
    <property type="evidence" value="ECO:0007669"/>
    <property type="project" value="TreeGrafter"/>
</dbReference>
<comment type="caution">
    <text evidence="7">The sequence shown here is derived from an EMBL/GenBank/DDBJ whole genome shotgun (WGS) entry which is preliminary data.</text>
</comment>
<dbReference type="GO" id="GO:0006729">
    <property type="term" value="P:tetrahydrobiopterin biosynthetic process"/>
    <property type="evidence" value="ECO:0007669"/>
    <property type="project" value="TreeGrafter"/>
</dbReference>
<accession>A0A830FW82</accession>
<dbReference type="InterPro" id="IPR001474">
    <property type="entry name" value="GTP_CycHdrlase_I"/>
</dbReference>
<reference evidence="8" key="3">
    <citation type="submission" date="2021-03" db="EMBL/GenBank/DDBJ databases">
        <title>Genomic Encyclopedia of Type Strains, Phase IV (KMG-IV): sequencing the most valuable type-strain genomes for metagenomic binning, comparative biology and taxonomic classification.</title>
        <authorList>
            <person name="Goeker M."/>
        </authorList>
    </citation>
    <scope>NUCLEOTIDE SEQUENCE</scope>
    <source>
        <strain evidence="8">DSM 22443</strain>
    </source>
</reference>
<evidence type="ECO:0000256" key="2">
    <source>
        <dbReference type="ARBA" id="ARBA00005080"/>
    </source>
</evidence>
<dbReference type="RefSeq" id="WP_188871858.1">
    <property type="nucleotide sequence ID" value="NZ_BMOO01000003.1"/>
</dbReference>
<proteinExistence type="predicted"/>
<dbReference type="PANTHER" id="PTHR11109">
    <property type="entry name" value="GTP CYCLOHYDROLASE I"/>
    <property type="match status" value="1"/>
</dbReference>
<comment type="pathway">
    <text evidence="2">Cofactor biosynthesis; 7,8-dihydroneopterin triphosphate biosynthesis; 7,8-dihydroneopterin triphosphate from GTP: step 1/1.</text>
</comment>
<feature type="region of interest" description="Disordered" evidence="5">
    <location>
        <begin position="1"/>
        <end position="36"/>
    </location>
</feature>
<feature type="compositionally biased region" description="Basic and acidic residues" evidence="5">
    <location>
        <begin position="19"/>
        <end position="36"/>
    </location>
</feature>
<dbReference type="InterPro" id="IPR043134">
    <property type="entry name" value="GTP-CH-I_N"/>
</dbReference>
<dbReference type="GO" id="GO:0003934">
    <property type="term" value="F:GTP cyclohydrolase I activity"/>
    <property type="evidence" value="ECO:0007669"/>
    <property type="project" value="UniProtKB-EC"/>
</dbReference>
<evidence type="ECO:0000313" key="8">
    <source>
        <dbReference type="EMBL" id="MBP1953163.1"/>
    </source>
</evidence>
<dbReference type="AlphaFoldDB" id="A0A830FW82"/>
<reference evidence="7" key="1">
    <citation type="journal article" date="2014" name="Int. J. Syst. Evol. Microbiol.">
        <title>Complete genome sequence of Corynebacterium casei LMG S-19264T (=DSM 44701T), isolated from a smear-ripened cheese.</title>
        <authorList>
            <consortium name="US DOE Joint Genome Institute (JGI-PGF)"/>
            <person name="Walter F."/>
            <person name="Albersmeier A."/>
            <person name="Kalinowski J."/>
            <person name="Ruckert C."/>
        </authorList>
    </citation>
    <scope>NUCLEOTIDE SEQUENCE</scope>
    <source>
        <strain evidence="7">JCM 16108</strain>
    </source>
</reference>
<dbReference type="InterPro" id="IPR043133">
    <property type="entry name" value="GTP-CH-I_C/QueF"/>
</dbReference>
<evidence type="ECO:0000313" key="7">
    <source>
        <dbReference type="EMBL" id="GGM67401.1"/>
    </source>
</evidence>
<evidence type="ECO:0000256" key="5">
    <source>
        <dbReference type="SAM" id="MobiDB-lite"/>
    </source>
</evidence>
<dbReference type="EMBL" id="BMOO01000003">
    <property type="protein sequence ID" value="GGM67401.1"/>
    <property type="molecule type" value="Genomic_DNA"/>
</dbReference>
<evidence type="ECO:0000259" key="6">
    <source>
        <dbReference type="Pfam" id="PF01227"/>
    </source>
</evidence>
<dbReference type="InterPro" id="IPR020602">
    <property type="entry name" value="GTP_CycHdrlase_I_dom"/>
</dbReference>
<comment type="catalytic activity">
    <reaction evidence="1">
        <text>GTP + H2O = 7,8-dihydroneopterin 3'-triphosphate + formate + H(+)</text>
        <dbReference type="Rhea" id="RHEA:17473"/>
        <dbReference type="ChEBI" id="CHEBI:15377"/>
        <dbReference type="ChEBI" id="CHEBI:15378"/>
        <dbReference type="ChEBI" id="CHEBI:15740"/>
        <dbReference type="ChEBI" id="CHEBI:37565"/>
        <dbReference type="ChEBI" id="CHEBI:58462"/>
        <dbReference type="EC" id="3.5.4.16"/>
    </reaction>
</comment>
<dbReference type="Gene3D" id="1.10.286.10">
    <property type="match status" value="1"/>
</dbReference>
<dbReference type="GO" id="GO:0046654">
    <property type="term" value="P:tetrahydrofolate biosynthetic process"/>
    <property type="evidence" value="ECO:0007669"/>
    <property type="project" value="InterPro"/>
</dbReference>
<organism evidence="7 9">
    <name type="scientific">Halarchaeum rubridurum</name>
    <dbReference type="NCBI Taxonomy" id="489911"/>
    <lineage>
        <taxon>Archaea</taxon>
        <taxon>Methanobacteriati</taxon>
        <taxon>Methanobacteriota</taxon>
        <taxon>Stenosarchaea group</taxon>
        <taxon>Halobacteria</taxon>
        <taxon>Halobacteriales</taxon>
        <taxon>Halobacteriaceae</taxon>
    </lineage>
</organism>
<dbReference type="OrthoDB" id="8438at2157"/>
<sequence length="218" mass="24284">MTDGTPTHDEHDGTDDERDGTHDGWDGNGTHDDGPVDREQLAHATRLLLDAIGEDPGRDGLVETWERRVPAAYEELTRGYREDERPTMRTFDTETDDLVVKTGIPVYSLCEHHLLPFHGVAHVAYRPDGEVVGLSKLARYVKWASRKLTVQERLTRDIAEGLDDAIGPDAIAVELSTTHLCEAMRGVEAHTTTTSRATVGDLTTDERERFRDAIAAER</sequence>
<dbReference type="NCBIfam" id="NF006826">
    <property type="entry name" value="PRK09347.1-3"/>
    <property type="match status" value="1"/>
</dbReference>
<name>A0A830FW82_9EURY</name>
<dbReference type="SUPFAM" id="SSF55620">
    <property type="entry name" value="Tetrahydrobiopterin biosynthesis enzymes-like"/>
    <property type="match status" value="1"/>
</dbReference>
<keyword evidence="9" id="KW-1185">Reference proteome</keyword>
<dbReference type="PANTHER" id="PTHR11109:SF7">
    <property type="entry name" value="GTP CYCLOHYDROLASE 1"/>
    <property type="match status" value="1"/>
</dbReference>
<dbReference type="Pfam" id="PF01227">
    <property type="entry name" value="GTP_cyclohydroI"/>
    <property type="match status" value="1"/>
</dbReference>
<evidence type="ECO:0000313" key="9">
    <source>
        <dbReference type="Proteomes" id="UP000614609"/>
    </source>
</evidence>
<dbReference type="Proteomes" id="UP000765891">
    <property type="component" value="Unassembled WGS sequence"/>
</dbReference>
<dbReference type="GO" id="GO:0005525">
    <property type="term" value="F:GTP binding"/>
    <property type="evidence" value="ECO:0007669"/>
    <property type="project" value="TreeGrafter"/>
</dbReference>
<protein>
    <recommendedName>
        <fullName evidence="3">GTP cyclohydrolase I</fullName>
        <ecNumber evidence="3">3.5.4.16</ecNumber>
    </recommendedName>
</protein>
<dbReference type="EMBL" id="JAGGKO010000001">
    <property type="protein sequence ID" value="MBP1953163.1"/>
    <property type="molecule type" value="Genomic_DNA"/>
</dbReference>
<dbReference type="FunFam" id="3.30.1130.10:FF:000001">
    <property type="entry name" value="GTP cyclohydrolase 1"/>
    <property type="match status" value="1"/>
</dbReference>
<gene>
    <name evidence="7" type="primary">folE</name>
    <name evidence="7" type="ORF">GCM10009017_16920</name>
    <name evidence="8" type="ORF">J2752_000044</name>
</gene>
<keyword evidence="4 7" id="KW-0378">Hydrolase</keyword>
<evidence type="ECO:0000256" key="1">
    <source>
        <dbReference type="ARBA" id="ARBA00001052"/>
    </source>
</evidence>
<dbReference type="Proteomes" id="UP000614609">
    <property type="component" value="Unassembled WGS sequence"/>
</dbReference>
<dbReference type="GO" id="GO:0005737">
    <property type="term" value="C:cytoplasm"/>
    <property type="evidence" value="ECO:0007669"/>
    <property type="project" value="TreeGrafter"/>
</dbReference>
<dbReference type="Gene3D" id="3.30.1130.10">
    <property type="match status" value="1"/>
</dbReference>
<evidence type="ECO:0000256" key="3">
    <source>
        <dbReference type="ARBA" id="ARBA00012715"/>
    </source>
</evidence>
<dbReference type="EC" id="3.5.4.16" evidence="3"/>
<reference evidence="7" key="2">
    <citation type="submission" date="2020-09" db="EMBL/GenBank/DDBJ databases">
        <authorList>
            <person name="Sun Q."/>
            <person name="Ohkuma M."/>
        </authorList>
    </citation>
    <scope>NUCLEOTIDE SEQUENCE</scope>
    <source>
        <strain evidence="7">JCM 16108</strain>
    </source>
</reference>
<feature type="domain" description="GTP cyclohydrolase I" evidence="6">
    <location>
        <begin position="43"/>
        <end position="209"/>
    </location>
</feature>
<dbReference type="UniPathway" id="UPA00848">
    <property type="reaction ID" value="UER00151"/>
</dbReference>
<feature type="compositionally biased region" description="Basic and acidic residues" evidence="5">
    <location>
        <begin position="1"/>
        <end position="11"/>
    </location>
</feature>